<keyword evidence="3" id="KW-1185">Reference proteome</keyword>
<protein>
    <submittedName>
        <fullName evidence="2">Uncharacterized protein</fullName>
    </submittedName>
</protein>
<dbReference type="InterPro" id="IPR004344">
    <property type="entry name" value="TTL/TTLL_fam"/>
</dbReference>
<dbReference type="PANTHER" id="PTHR47113">
    <property type="entry name" value="LD09343P"/>
    <property type="match status" value="1"/>
</dbReference>
<evidence type="ECO:0000313" key="3">
    <source>
        <dbReference type="Proteomes" id="UP000821837"/>
    </source>
</evidence>
<dbReference type="SUPFAM" id="SSF56059">
    <property type="entry name" value="Glutathione synthetase ATP-binding domain-like"/>
    <property type="match status" value="1"/>
</dbReference>
<name>A0A9D4PT82_RHISA</name>
<organism evidence="2 3">
    <name type="scientific">Rhipicephalus sanguineus</name>
    <name type="common">Brown dog tick</name>
    <name type="synonym">Ixodes sanguineus</name>
    <dbReference type="NCBI Taxonomy" id="34632"/>
    <lineage>
        <taxon>Eukaryota</taxon>
        <taxon>Metazoa</taxon>
        <taxon>Ecdysozoa</taxon>
        <taxon>Arthropoda</taxon>
        <taxon>Chelicerata</taxon>
        <taxon>Arachnida</taxon>
        <taxon>Acari</taxon>
        <taxon>Parasitiformes</taxon>
        <taxon>Ixodida</taxon>
        <taxon>Ixodoidea</taxon>
        <taxon>Ixodidae</taxon>
        <taxon>Rhipicephalinae</taxon>
        <taxon>Rhipicephalus</taxon>
        <taxon>Rhipicephalus</taxon>
    </lineage>
</organism>
<dbReference type="PROSITE" id="PS51221">
    <property type="entry name" value="TTL"/>
    <property type="match status" value="1"/>
</dbReference>
<feature type="region of interest" description="Disordered" evidence="1">
    <location>
        <begin position="1"/>
        <end position="30"/>
    </location>
</feature>
<gene>
    <name evidence="2" type="ORF">HPB52_000546</name>
</gene>
<dbReference type="AlphaFoldDB" id="A0A9D4PT82"/>
<dbReference type="VEuPathDB" id="VectorBase:RSAN_038817"/>
<evidence type="ECO:0000313" key="2">
    <source>
        <dbReference type="EMBL" id="KAH7955363.1"/>
    </source>
</evidence>
<dbReference type="Gene3D" id="3.30.470.20">
    <property type="entry name" value="ATP-grasp fold, B domain"/>
    <property type="match status" value="1"/>
</dbReference>
<evidence type="ECO:0000256" key="1">
    <source>
        <dbReference type="SAM" id="MobiDB-lite"/>
    </source>
</evidence>
<reference evidence="2" key="1">
    <citation type="journal article" date="2020" name="Cell">
        <title>Large-Scale Comparative Analyses of Tick Genomes Elucidate Their Genetic Diversity and Vector Capacities.</title>
        <authorList>
            <consortium name="Tick Genome and Microbiome Consortium (TIGMIC)"/>
            <person name="Jia N."/>
            <person name="Wang J."/>
            <person name="Shi W."/>
            <person name="Du L."/>
            <person name="Sun Y."/>
            <person name="Zhan W."/>
            <person name="Jiang J.F."/>
            <person name="Wang Q."/>
            <person name="Zhang B."/>
            <person name="Ji P."/>
            <person name="Bell-Sakyi L."/>
            <person name="Cui X.M."/>
            <person name="Yuan T.T."/>
            <person name="Jiang B.G."/>
            <person name="Yang W.F."/>
            <person name="Lam T.T."/>
            <person name="Chang Q.C."/>
            <person name="Ding S.J."/>
            <person name="Wang X.J."/>
            <person name="Zhu J.G."/>
            <person name="Ruan X.D."/>
            <person name="Zhao L."/>
            <person name="Wei J.T."/>
            <person name="Ye R.Z."/>
            <person name="Que T.C."/>
            <person name="Du C.H."/>
            <person name="Zhou Y.H."/>
            <person name="Cheng J.X."/>
            <person name="Dai P.F."/>
            <person name="Guo W.B."/>
            <person name="Han X.H."/>
            <person name="Huang E.J."/>
            <person name="Li L.F."/>
            <person name="Wei W."/>
            <person name="Gao Y.C."/>
            <person name="Liu J.Z."/>
            <person name="Shao H.Z."/>
            <person name="Wang X."/>
            <person name="Wang C.C."/>
            <person name="Yang T.C."/>
            <person name="Huo Q.B."/>
            <person name="Li W."/>
            <person name="Chen H.Y."/>
            <person name="Chen S.E."/>
            <person name="Zhou L.G."/>
            <person name="Ni X.B."/>
            <person name="Tian J.H."/>
            <person name="Sheng Y."/>
            <person name="Liu T."/>
            <person name="Pan Y.S."/>
            <person name="Xia L.Y."/>
            <person name="Li J."/>
            <person name="Zhao F."/>
            <person name="Cao W.C."/>
        </authorList>
    </citation>
    <scope>NUCLEOTIDE SEQUENCE</scope>
    <source>
        <strain evidence="2">Rsan-2018</strain>
    </source>
</reference>
<accession>A0A9D4PT82</accession>
<dbReference type="InterPro" id="IPR053317">
    <property type="entry name" value="Tubulin_polyglutamylase"/>
</dbReference>
<sequence length="484" mass="55008">MDAAILSNELNEQHQPRQPHTGSPRKLRFGRAKVFTHKRASMDREDFEPHAGVKRSTKGSDQSHLRHVIESFRRYGYRLGERADRWSVLWSHDYPFTELASDMRELKPGQVVNHFPGSGYITNKASLSTDRSIRELPLTFRLPAQKEEFLRNVEERPSAMWVQKNRDHRGIHVVDPVEVAAAADEEETFVQELIANPLLVDGKKFDIGVYVAMTSLEPLRVYVYTGDVLLRFCARPYNALQFNASDLDSYVVGDDYTPIWDIPSLARYYAGAQLSMKASLDVYLRTQLGAASDALWAEVERIVASVYTRKAEAMRRSAARWPRVGRFFELVRFDFVLDDALGVHLLEANMSPNLSSAHFAANGPFYEQLLFSLFSLVGLGTSHSADAWRFLDRATSVLPSDCPVQPEQHRCEQPASLCAASCLSTAHKQAFREALWEHLHRKQFARLVPSPDASVEPEANMTEADRIMAQWFAAKCTQDTEWCR</sequence>
<dbReference type="Pfam" id="PF03133">
    <property type="entry name" value="TTL"/>
    <property type="match status" value="1"/>
</dbReference>
<comment type="caution">
    <text evidence="2">The sequence shown here is derived from an EMBL/GenBank/DDBJ whole genome shotgun (WGS) entry which is preliminary data.</text>
</comment>
<proteinExistence type="predicted"/>
<dbReference type="Proteomes" id="UP000821837">
    <property type="component" value="Unassembled WGS sequence"/>
</dbReference>
<feature type="region of interest" description="Disordered" evidence="1">
    <location>
        <begin position="43"/>
        <end position="62"/>
    </location>
</feature>
<dbReference type="EMBL" id="JABSTV010001250">
    <property type="protein sequence ID" value="KAH7955363.1"/>
    <property type="molecule type" value="Genomic_DNA"/>
</dbReference>
<dbReference type="PANTHER" id="PTHR47113:SF1">
    <property type="entry name" value="LD09343P"/>
    <property type="match status" value="1"/>
</dbReference>
<reference evidence="2" key="2">
    <citation type="submission" date="2021-09" db="EMBL/GenBank/DDBJ databases">
        <authorList>
            <person name="Jia N."/>
            <person name="Wang J."/>
            <person name="Shi W."/>
            <person name="Du L."/>
            <person name="Sun Y."/>
            <person name="Zhan W."/>
            <person name="Jiang J."/>
            <person name="Wang Q."/>
            <person name="Zhang B."/>
            <person name="Ji P."/>
            <person name="Sakyi L.B."/>
            <person name="Cui X."/>
            <person name="Yuan T."/>
            <person name="Jiang B."/>
            <person name="Yang W."/>
            <person name="Lam T.T.-Y."/>
            <person name="Chang Q."/>
            <person name="Ding S."/>
            <person name="Wang X."/>
            <person name="Zhu J."/>
            <person name="Ruan X."/>
            <person name="Zhao L."/>
            <person name="Wei J."/>
            <person name="Que T."/>
            <person name="Du C."/>
            <person name="Cheng J."/>
            <person name="Dai P."/>
            <person name="Han X."/>
            <person name="Huang E."/>
            <person name="Gao Y."/>
            <person name="Liu J."/>
            <person name="Shao H."/>
            <person name="Ye R."/>
            <person name="Li L."/>
            <person name="Wei W."/>
            <person name="Wang X."/>
            <person name="Wang C."/>
            <person name="Huo Q."/>
            <person name="Li W."/>
            <person name="Guo W."/>
            <person name="Chen H."/>
            <person name="Chen S."/>
            <person name="Zhou L."/>
            <person name="Zhou L."/>
            <person name="Ni X."/>
            <person name="Tian J."/>
            <person name="Zhou Y."/>
            <person name="Sheng Y."/>
            <person name="Liu T."/>
            <person name="Pan Y."/>
            <person name="Xia L."/>
            <person name="Li J."/>
            <person name="Zhao F."/>
            <person name="Cao W."/>
        </authorList>
    </citation>
    <scope>NUCLEOTIDE SEQUENCE</scope>
    <source>
        <strain evidence="2">Rsan-2018</strain>
        <tissue evidence="2">Larvae</tissue>
    </source>
</reference>